<proteinExistence type="predicted"/>
<dbReference type="PANTHER" id="PTHR13696:SF96">
    <property type="entry name" value="COBQ_COBB_MIND_PARA NUCLEOTIDE BINDING DOMAIN-CONTAINING PROTEIN"/>
    <property type="match status" value="1"/>
</dbReference>
<dbReference type="RefSeq" id="WP_042082697.1">
    <property type="nucleotide sequence ID" value="NZ_BKCN01000001.1"/>
</dbReference>
<dbReference type="PIRSF" id="PIRSF009320">
    <property type="entry name" value="Nuc_binding_HP_1000"/>
    <property type="match status" value="1"/>
</dbReference>
<dbReference type="InterPro" id="IPR002586">
    <property type="entry name" value="CobQ/CobB/MinD/ParA_Nub-bd_dom"/>
</dbReference>
<dbReference type="Gene3D" id="3.40.50.300">
    <property type="entry name" value="P-loop containing nucleotide triphosphate hydrolases"/>
    <property type="match status" value="1"/>
</dbReference>
<sequence length="235" mass="26260">MARERTIPAVIFANAKGGVGKSTLALLTALCMAAQGKRICFIDLDQQKSGEKSLARFIGDGRIDVAHVEWPGRDSYEAYERLFDPTHAIDNDRFDLIVIDTPAGIDPDDLLFLSAFDLILIPTSSSDMDLNATQRFVGRLLQSGAMQAGERRTLQIMLAPNMIDDLEDLRQVRTQIRTIGTMPPVHYSADVRRAMQSYVGEMKIVEAIRANKEFFSRLMVWLTQAQTRADLASRP</sequence>
<evidence type="ECO:0000313" key="3">
    <source>
        <dbReference type="Proteomes" id="UP000324996"/>
    </source>
</evidence>
<organism evidence="2 3">
    <name type="scientific">Iodidimonas nitroreducens</name>
    <dbReference type="NCBI Taxonomy" id="1236968"/>
    <lineage>
        <taxon>Bacteria</taxon>
        <taxon>Pseudomonadati</taxon>
        <taxon>Pseudomonadota</taxon>
        <taxon>Alphaproteobacteria</taxon>
        <taxon>Iodidimonadales</taxon>
        <taxon>Iodidimonadaceae</taxon>
        <taxon>Iodidimonas</taxon>
    </lineage>
</organism>
<dbReference type="PANTHER" id="PTHR13696">
    <property type="entry name" value="P-LOOP CONTAINING NUCLEOSIDE TRIPHOSPHATE HYDROLASE"/>
    <property type="match status" value="1"/>
</dbReference>
<feature type="domain" description="CobQ/CobB/MinD/ParA nucleotide binding" evidence="1">
    <location>
        <begin position="10"/>
        <end position="129"/>
    </location>
</feature>
<protein>
    <recommendedName>
        <fullName evidence="1">CobQ/CobB/MinD/ParA nucleotide binding domain-containing protein</fullName>
    </recommendedName>
</protein>
<evidence type="ECO:0000259" key="1">
    <source>
        <dbReference type="Pfam" id="PF01656"/>
    </source>
</evidence>
<dbReference type="InterPro" id="IPR027417">
    <property type="entry name" value="P-loop_NTPase"/>
</dbReference>
<dbReference type="CDD" id="cd02042">
    <property type="entry name" value="ParAB_family"/>
    <property type="match status" value="1"/>
</dbReference>
<reference evidence="2 3" key="1">
    <citation type="submission" date="2019-09" db="EMBL/GenBank/DDBJ databases">
        <title>NBRP : Genome information of microbial organism related human and environment.</title>
        <authorList>
            <person name="Hattori M."/>
            <person name="Oshima K."/>
            <person name="Inaba H."/>
            <person name="Suda W."/>
            <person name="Sakamoto M."/>
            <person name="Iino T."/>
            <person name="Kitahara M."/>
            <person name="Oshida Y."/>
            <person name="Iida T."/>
            <person name="Kudo T."/>
            <person name="Itoh T."/>
            <person name="Ohkuma M."/>
        </authorList>
    </citation>
    <scope>NUCLEOTIDE SEQUENCE [LARGE SCALE GENOMIC DNA]</scope>
    <source>
        <strain evidence="2 3">Q-1</strain>
    </source>
</reference>
<comment type="caution">
    <text evidence="2">The sequence shown here is derived from an EMBL/GenBank/DDBJ whole genome shotgun (WGS) entry which is preliminary data.</text>
</comment>
<accession>A0A5A7N2Z2</accession>
<dbReference type="EMBL" id="BKCN01000001">
    <property type="protein sequence ID" value="GER02642.1"/>
    <property type="molecule type" value="Genomic_DNA"/>
</dbReference>
<keyword evidence="3" id="KW-1185">Reference proteome</keyword>
<dbReference type="Proteomes" id="UP000324996">
    <property type="component" value="Unassembled WGS sequence"/>
</dbReference>
<gene>
    <name evidence="2" type="ORF">JCM17846_03240</name>
</gene>
<dbReference type="InterPro" id="IPR050678">
    <property type="entry name" value="DNA_Partitioning_ATPase"/>
</dbReference>
<name>A0A5A7N2Z2_9PROT</name>
<evidence type="ECO:0000313" key="2">
    <source>
        <dbReference type="EMBL" id="GER02642.1"/>
    </source>
</evidence>
<dbReference type="Pfam" id="PF01656">
    <property type="entry name" value="CbiA"/>
    <property type="match status" value="1"/>
</dbReference>
<dbReference type="AlphaFoldDB" id="A0A5A7N2Z2"/>
<dbReference type="SUPFAM" id="SSF52540">
    <property type="entry name" value="P-loop containing nucleoside triphosphate hydrolases"/>
    <property type="match status" value="1"/>
</dbReference>